<dbReference type="Gene3D" id="3.20.20.70">
    <property type="entry name" value="Aldolase class I"/>
    <property type="match status" value="1"/>
</dbReference>
<organism evidence="3 4">
    <name type="scientific">Candidatus Enterococcus testudinis</name>
    <dbReference type="NCBI Taxonomy" id="1834191"/>
    <lineage>
        <taxon>Bacteria</taxon>
        <taxon>Bacillati</taxon>
        <taxon>Bacillota</taxon>
        <taxon>Bacilli</taxon>
        <taxon>Lactobacillales</taxon>
        <taxon>Enterococcaceae</taxon>
        <taxon>Enterococcus</taxon>
    </lineage>
</organism>
<comment type="caution">
    <text evidence="3">The sequence shown here is derived from an EMBL/GenBank/DDBJ whole genome shotgun (WGS) entry which is preliminary data.</text>
</comment>
<dbReference type="PANTHER" id="PTHR38435">
    <property type="match status" value="1"/>
</dbReference>
<evidence type="ECO:0000259" key="1">
    <source>
        <dbReference type="Pfam" id="PF05913"/>
    </source>
</evidence>
<dbReference type="Proteomes" id="UP000195043">
    <property type="component" value="Unassembled WGS sequence"/>
</dbReference>
<dbReference type="Gene3D" id="2.40.100.10">
    <property type="entry name" value="Cyclophilin-like"/>
    <property type="match status" value="1"/>
</dbReference>
<evidence type="ECO:0000313" key="3">
    <source>
        <dbReference type="EMBL" id="OTN76015.1"/>
    </source>
</evidence>
<dbReference type="InterPro" id="IPR017853">
    <property type="entry name" value="GH"/>
</dbReference>
<dbReference type="STRING" id="1834191.A5886_001091"/>
<dbReference type="RefSeq" id="WP_086274014.1">
    <property type="nucleotide sequence ID" value="NZ_NGKU01000001.1"/>
</dbReference>
<feature type="domain" description="6-phospho-N-acetylmuramidase C-terminal" evidence="1">
    <location>
        <begin position="248"/>
        <end position="360"/>
    </location>
</feature>
<dbReference type="InterPro" id="IPR029000">
    <property type="entry name" value="Cyclophilin-like_dom_sf"/>
</dbReference>
<dbReference type="Pfam" id="PF05913">
    <property type="entry name" value="MupG_C"/>
    <property type="match status" value="1"/>
</dbReference>
<dbReference type="Pfam" id="PF19200">
    <property type="entry name" value="MupG_N"/>
    <property type="match status" value="1"/>
</dbReference>
<dbReference type="SUPFAM" id="SSF51445">
    <property type="entry name" value="(Trans)glycosidases"/>
    <property type="match status" value="1"/>
</dbReference>
<proteinExistence type="predicted"/>
<protein>
    <recommendedName>
        <fullName evidence="5">PTS-associated protein</fullName>
    </recommendedName>
</protein>
<dbReference type="SUPFAM" id="SSF50891">
    <property type="entry name" value="Cyclophilin-like"/>
    <property type="match status" value="1"/>
</dbReference>
<dbReference type="InterPro" id="IPR043894">
    <property type="entry name" value="MupG_C"/>
</dbReference>
<dbReference type="InterPro" id="IPR013785">
    <property type="entry name" value="Aldolase_TIM"/>
</dbReference>
<reference evidence="3 4" key="1">
    <citation type="submission" date="2017-05" db="EMBL/GenBank/DDBJ databases">
        <title>The Genome Sequence of Enterococcus sp. 8G7_MSG3316.</title>
        <authorList>
            <consortium name="The Broad Institute Genomics Platform"/>
            <consortium name="The Broad Institute Genomic Center for Infectious Diseases"/>
            <person name="Earl A."/>
            <person name="Manson A."/>
            <person name="Schwartman J."/>
            <person name="Gilmore M."/>
            <person name="Abouelleil A."/>
            <person name="Cao P."/>
            <person name="Chapman S."/>
            <person name="Cusick C."/>
            <person name="Shea T."/>
            <person name="Young S."/>
            <person name="Neafsey D."/>
            <person name="Nusbaum C."/>
            <person name="Birren B."/>
        </authorList>
    </citation>
    <scope>NUCLEOTIDE SEQUENCE [LARGE SCALE GENOMIC DNA]</scope>
    <source>
        <strain evidence="3 4">8G7_MSG3316</strain>
    </source>
</reference>
<accession>A0A242A4Q3</accession>
<evidence type="ECO:0000313" key="4">
    <source>
        <dbReference type="Proteomes" id="UP000195043"/>
    </source>
</evidence>
<dbReference type="EMBL" id="NGKU01000001">
    <property type="protein sequence ID" value="OTN76015.1"/>
    <property type="molecule type" value="Genomic_DNA"/>
</dbReference>
<dbReference type="PANTHER" id="PTHR38435:SF1">
    <property type="entry name" value="DUF871 DOMAIN-CONTAINING PROTEIN"/>
    <property type="match status" value="1"/>
</dbReference>
<sequence>MTKRQLGISVYPDHSNIEDDKAYLALAQKYGFSRIFMSMLEVTEGKENVQAKFKGLIDYGKSLGFETILDVAPSIFEELEISYDDLTFFHELGADGIRLDLGFDGNKEAMLTYNPFGLAIELNMSNDVAYLDNILTYQANIPFLYGCHNFYPQEGTGLPYDFFMQCSRRFKEKGIRTAAFVTAESGNIGPWDINDGLPTLEMHRHLPADAAAKHLFATGVIDDVIIGNAYASEAELAAMGAIDRYQTSFTIEFASEANDVERQIVLNEQHYRRGDITSRMIRSTEVRKKYKHEANPAHDQLATFQRGDVVIGNDGFGKYKNELQVVLEPHADERKNKVGQIAASDLLLLDFIHPWSKFTFTDKKGMS</sequence>
<dbReference type="InterPro" id="IPR008589">
    <property type="entry name" value="MupG"/>
</dbReference>
<keyword evidence="4" id="KW-1185">Reference proteome</keyword>
<name>A0A242A4Q3_9ENTE</name>
<dbReference type="AlphaFoldDB" id="A0A242A4Q3"/>
<gene>
    <name evidence="3" type="ORF">A5886_001091</name>
</gene>
<evidence type="ECO:0000259" key="2">
    <source>
        <dbReference type="Pfam" id="PF19200"/>
    </source>
</evidence>
<dbReference type="InterPro" id="IPR043797">
    <property type="entry name" value="MupG_N"/>
</dbReference>
<evidence type="ECO:0008006" key="5">
    <source>
        <dbReference type="Google" id="ProtNLM"/>
    </source>
</evidence>
<feature type="domain" description="6-phospho-N-acetylmuramidase N-terminal" evidence="2">
    <location>
        <begin position="6"/>
        <end position="239"/>
    </location>
</feature>
<dbReference type="OrthoDB" id="5809921at2"/>